<evidence type="ECO:0000313" key="2">
    <source>
        <dbReference type="Proteomes" id="UP000054630"/>
    </source>
</evidence>
<sequence>MNRLQVWTLWYLSNQNLIISIKRIKSIYLLLPVDCRIVQASNHTTQPYTTSCNCFFINSQLNCKVRFMS</sequence>
<comment type="caution">
    <text evidence="1">The sequence shown here is derived from an EMBL/GenBank/DDBJ whole genome shotgun (WGS) entry which is preliminary data.</text>
</comment>
<evidence type="ECO:0000313" key="1">
    <source>
        <dbReference type="EMBL" id="KRX28252.1"/>
    </source>
</evidence>
<dbReference type="Proteomes" id="UP000054630">
    <property type="component" value="Unassembled WGS sequence"/>
</dbReference>
<dbReference type="EMBL" id="JYDL01000001">
    <property type="protein sequence ID" value="KRX28252.1"/>
    <property type="molecule type" value="Genomic_DNA"/>
</dbReference>
<protein>
    <submittedName>
        <fullName evidence="1">Uncharacterized protein</fullName>
    </submittedName>
</protein>
<name>A0A0V0SNI9_9BILA</name>
<gene>
    <name evidence="1" type="ORF">T07_9482</name>
</gene>
<dbReference type="AlphaFoldDB" id="A0A0V0SNI9"/>
<organism evidence="1 2">
    <name type="scientific">Trichinella nelsoni</name>
    <dbReference type="NCBI Taxonomy" id="6336"/>
    <lineage>
        <taxon>Eukaryota</taxon>
        <taxon>Metazoa</taxon>
        <taxon>Ecdysozoa</taxon>
        <taxon>Nematoda</taxon>
        <taxon>Enoplea</taxon>
        <taxon>Dorylaimia</taxon>
        <taxon>Trichinellida</taxon>
        <taxon>Trichinellidae</taxon>
        <taxon>Trichinella</taxon>
    </lineage>
</organism>
<keyword evidence="2" id="KW-1185">Reference proteome</keyword>
<reference evidence="1 2" key="1">
    <citation type="submission" date="2015-01" db="EMBL/GenBank/DDBJ databases">
        <title>Evolution of Trichinella species and genotypes.</title>
        <authorList>
            <person name="Korhonen P.K."/>
            <person name="Edoardo P."/>
            <person name="Giuseppe L.R."/>
            <person name="Gasser R.B."/>
        </authorList>
    </citation>
    <scope>NUCLEOTIDE SEQUENCE [LARGE SCALE GENOMIC DNA]</scope>
    <source>
        <strain evidence="1">ISS37</strain>
    </source>
</reference>
<accession>A0A0V0SNI9</accession>
<proteinExistence type="predicted"/>